<dbReference type="GO" id="GO:0003735">
    <property type="term" value="F:structural constituent of ribosome"/>
    <property type="evidence" value="ECO:0007669"/>
    <property type="project" value="InterPro"/>
</dbReference>
<dbReference type="GO" id="GO:0005840">
    <property type="term" value="C:ribosome"/>
    <property type="evidence" value="ECO:0007669"/>
    <property type="project" value="UniProtKB-KW"/>
</dbReference>
<gene>
    <name evidence="4" type="ORF">METZ01_LOCUS126421</name>
</gene>
<protein>
    <recommendedName>
        <fullName evidence="5">50S ribosomal protein L4</fullName>
    </recommendedName>
</protein>
<dbReference type="PANTHER" id="PTHR10746">
    <property type="entry name" value="50S RIBOSOMAL PROTEIN L4"/>
    <property type="match status" value="1"/>
</dbReference>
<name>A0A381YAV8_9ZZZZ</name>
<dbReference type="Gene3D" id="3.40.1370.10">
    <property type="match status" value="1"/>
</dbReference>
<organism evidence="4">
    <name type="scientific">marine metagenome</name>
    <dbReference type="NCBI Taxonomy" id="408172"/>
    <lineage>
        <taxon>unclassified sequences</taxon>
        <taxon>metagenomes</taxon>
        <taxon>ecological metagenomes</taxon>
    </lineage>
</organism>
<dbReference type="PANTHER" id="PTHR10746:SF6">
    <property type="entry name" value="LARGE RIBOSOMAL SUBUNIT PROTEIN UL4M"/>
    <property type="match status" value="1"/>
</dbReference>
<dbReference type="SUPFAM" id="SSF52166">
    <property type="entry name" value="Ribosomal protein L4"/>
    <property type="match status" value="1"/>
</dbReference>
<dbReference type="EMBL" id="UINC01017674">
    <property type="protein sequence ID" value="SVA73567.1"/>
    <property type="molecule type" value="Genomic_DNA"/>
</dbReference>
<dbReference type="InterPro" id="IPR023574">
    <property type="entry name" value="Ribosomal_uL4_dom_sf"/>
</dbReference>
<keyword evidence="2" id="KW-0689">Ribosomal protein</keyword>
<dbReference type="GO" id="GO:1990904">
    <property type="term" value="C:ribonucleoprotein complex"/>
    <property type="evidence" value="ECO:0007669"/>
    <property type="project" value="UniProtKB-KW"/>
</dbReference>
<reference evidence="4" key="1">
    <citation type="submission" date="2018-05" db="EMBL/GenBank/DDBJ databases">
        <authorList>
            <person name="Lanie J.A."/>
            <person name="Ng W.-L."/>
            <person name="Kazmierczak K.M."/>
            <person name="Andrzejewski T.M."/>
            <person name="Davidsen T.M."/>
            <person name="Wayne K.J."/>
            <person name="Tettelin H."/>
            <person name="Glass J.I."/>
            <person name="Rusch D."/>
            <person name="Podicherti R."/>
            <person name="Tsui H.-C.T."/>
            <person name="Winkler M.E."/>
        </authorList>
    </citation>
    <scope>NUCLEOTIDE SEQUENCE</scope>
</reference>
<evidence type="ECO:0000256" key="3">
    <source>
        <dbReference type="ARBA" id="ARBA00023274"/>
    </source>
</evidence>
<sequence length="119" mass="13607">RAFSSSNSNYSKKINKKVFKYALKSIFSALAKDNRLIIIDEISVEEPKTKSLVQILSKLELENVLIIQKELENNLNLASRNIPNVDVVNLDQINPVNLISFDYVLMESKVLSDLERKLQ</sequence>
<comment type="similarity">
    <text evidence="1">Belongs to the universal ribosomal protein uL4 family.</text>
</comment>
<feature type="non-terminal residue" evidence="4">
    <location>
        <position position="1"/>
    </location>
</feature>
<dbReference type="Pfam" id="PF00573">
    <property type="entry name" value="Ribosomal_L4"/>
    <property type="match status" value="1"/>
</dbReference>
<evidence type="ECO:0000256" key="2">
    <source>
        <dbReference type="ARBA" id="ARBA00022980"/>
    </source>
</evidence>
<dbReference type="GO" id="GO:0006412">
    <property type="term" value="P:translation"/>
    <property type="evidence" value="ECO:0007669"/>
    <property type="project" value="InterPro"/>
</dbReference>
<evidence type="ECO:0000313" key="4">
    <source>
        <dbReference type="EMBL" id="SVA73567.1"/>
    </source>
</evidence>
<dbReference type="InterPro" id="IPR002136">
    <property type="entry name" value="Ribosomal_uL4"/>
</dbReference>
<dbReference type="InterPro" id="IPR013005">
    <property type="entry name" value="Ribosomal_uL4-like"/>
</dbReference>
<proteinExistence type="inferred from homology"/>
<keyword evidence="3" id="KW-0687">Ribonucleoprotein</keyword>
<dbReference type="AlphaFoldDB" id="A0A381YAV8"/>
<evidence type="ECO:0008006" key="5">
    <source>
        <dbReference type="Google" id="ProtNLM"/>
    </source>
</evidence>
<accession>A0A381YAV8</accession>
<evidence type="ECO:0000256" key="1">
    <source>
        <dbReference type="ARBA" id="ARBA00010528"/>
    </source>
</evidence>